<keyword evidence="1" id="KW-1133">Transmembrane helix</keyword>
<protein>
    <submittedName>
        <fullName evidence="2">Uncharacterized protein</fullName>
    </submittedName>
</protein>
<evidence type="ECO:0000313" key="3">
    <source>
        <dbReference type="Proteomes" id="UP000218334"/>
    </source>
</evidence>
<dbReference type="EMBL" id="KZ293452">
    <property type="protein sequence ID" value="PBK64306.1"/>
    <property type="molecule type" value="Genomic_DNA"/>
</dbReference>
<organism evidence="2 3">
    <name type="scientific">Armillaria solidipes</name>
    <dbReference type="NCBI Taxonomy" id="1076256"/>
    <lineage>
        <taxon>Eukaryota</taxon>
        <taxon>Fungi</taxon>
        <taxon>Dikarya</taxon>
        <taxon>Basidiomycota</taxon>
        <taxon>Agaricomycotina</taxon>
        <taxon>Agaricomycetes</taxon>
        <taxon>Agaricomycetidae</taxon>
        <taxon>Agaricales</taxon>
        <taxon>Marasmiineae</taxon>
        <taxon>Physalacriaceae</taxon>
        <taxon>Armillaria</taxon>
    </lineage>
</organism>
<dbReference type="AlphaFoldDB" id="A0A2H3BMM3"/>
<keyword evidence="1" id="KW-0812">Transmembrane</keyword>
<dbReference type="Proteomes" id="UP000218334">
    <property type="component" value="Unassembled WGS sequence"/>
</dbReference>
<keyword evidence="1" id="KW-0472">Membrane</keyword>
<feature type="transmembrane region" description="Helical" evidence="1">
    <location>
        <begin position="56"/>
        <end position="74"/>
    </location>
</feature>
<accession>A0A2H3BMM3</accession>
<reference evidence="3" key="1">
    <citation type="journal article" date="2017" name="Nat. Ecol. Evol.">
        <title>Genome expansion and lineage-specific genetic innovations in the forest pathogenic fungi Armillaria.</title>
        <authorList>
            <person name="Sipos G."/>
            <person name="Prasanna A.N."/>
            <person name="Walter M.C."/>
            <person name="O'Connor E."/>
            <person name="Balint B."/>
            <person name="Krizsan K."/>
            <person name="Kiss B."/>
            <person name="Hess J."/>
            <person name="Varga T."/>
            <person name="Slot J."/>
            <person name="Riley R."/>
            <person name="Boka B."/>
            <person name="Rigling D."/>
            <person name="Barry K."/>
            <person name="Lee J."/>
            <person name="Mihaltcheva S."/>
            <person name="LaButti K."/>
            <person name="Lipzen A."/>
            <person name="Waldron R."/>
            <person name="Moloney N.M."/>
            <person name="Sperisen C."/>
            <person name="Kredics L."/>
            <person name="Vagvoelgyi C."/>
            <person name="Patrignani A."/>
            <person name="Fitzpatrick D."/>
            <person name="Nagy I."/>
            <person name="Doyle S."/>
            <person name="Anderson J.B."/>
            <person name="Grigoriev I.V."/>
            <person name="Gueldener U."/>
            <person name="Muensterkoetter M."/>
            <person name="Nagy L.G."/>
        </authorList>
    </citation>
    <scope>NUCLEOTIDE SEQUENCE [LARGE SCALE GENOMIC DNA]</scope>
    <source>
        <strain evidence="3">28-4</strain>
    </source>
</reference>
<proteinExistence type="predicted"/>
<sequence>MLLRSNSTRRVAGPCAPGVRGSISCVDRGLSLLPSPSFPSYFTGPQRSAPRKSRRVWITLGAGMVLIFQEVSLARRHVFLKISYRGGPCTSRAPTSMVFSYEPIREGIFGFQVSF</sequence>
<keyword evidence="3" id="KW-1185">Reference proteome</keyword>
<gene>
    <name evidence="2" type="ORF">ARMSODRAFT_470088</name>
</gene>
<evidence type="ECO:0000313" key="2">
    <source>
        <dbReference type="EMBL" id="PBK64306.1"/>
    </source>
</evidence>
<evidence type="ECO:0000256" key="1">
    <source>
        <dbReference type="SAM" id="Phobius"/>
    </source>
</evidence>
<name>A0A2H3BMM3_9AGAR</name>